<dbReference type="Gene3D" id="3.40.50.720">
    <property type="entry name" value="NAD(P)-binding Rossmann-like Domain"/>
    <property type="match status" value="1"/>
</dbReference>
<dbReference type="STRING" id="1122133.SAMN02745157_4389"/>
<sequence length="336" mass="34985">MRAIVVKEPGSIALVDRPDPEQPPTGWVAVDISHVGICGTDYHIYEGKHPFLQYPRVIGHELSGVVAADAAGWNKGARVVINPYIACGECHACLRGKPNCCMRIGVLGVHRDGGLCERINIPAGNLIAADGLDQAEAATVEFLAIGAHAVRRSAMTSADRVLVVGAGPIGLGAALFARLRGAEVDLLDASADRLALISERFGFAATHVVADGAAALLAVTGGNGFDVVFDATGSAGAMQTSFGYVAHGGTLVLVGVTPADVTFNDAEFHKREMSLLGSRNATAEDFQTVVAALKSGAIDYRKLITHKTSLEGLPESIAAWAADRSQVIKAMVDVAP</sequence>
<keyword evidence="4" id="KW-1185">Reference proteome</keyword>
<feature type="domain" description="Enoyl reductase (ER)" evidence="2">
    <location>
        <begin position="10"/>
        <end position="328"/>
    </location>
</feature>
<dbReference type="CDD" id="cd08261">
    <property type="entry name" value="Zn_ADH7"/>
    <property type="match status" value="1"/>
</dbReference>
<dbReference type="SMART" id="SM00829">
    <property type="entry name" value="PKS_ER"/>
    <property type="match status" value="1"/>
</dbReference>
<dbReference type="InterPro" id="IPR013154">
    <property type="entry name" value="ADH-like_N"/>
</dbReference>
<dbReference type="EMBL" id="FQUP01000005">
    <property type="protein sequence ID" value="SHG51993.1"/>
    <property type="molecule type" value="Genomic_DNA"/>
</dbReference>
<dbReference type="InterPro" id="IPR050129">
    <property type="entry name" value="Zn_alcohol_dh"/>
</dbReference>
<dbReference type="SUPFAM" id="SSF50129">
    <property type="entry name" value="GroES-like"/>
    <property type="match status" value="1"/>
</dbReference>
<proteinExistence type="predicted"/>
<dbReference type="InterPro" id="IPR036291">
    <property type="entry name" value="NAD(P)-bd_dom_sf"/>
</dbReference>
<evidence type="ECO:0000313" key="4">
    <source>
        <dbReference type="Proteomes" id="UP000184485"/>
    </source>
</evidence>
<evidence type="ECO:0000259" key="2">
    <source>
        <dbReference type="SMART" id="SM00829"/>
    </source>
</evidence>
<dbReference type="Gene3D" id="3.90.180.10">
    <property type="entry name" value="Medium-chain alcohol dehydrogenases, catalytic domain"/>
    <property type="match status" value="1"/>
</dbReference>
<dbReference type="AlphaFoldDB" id="A0A1M5KIG6"/>
<dbReference type="SUPFAM" id="SSF51735">
    <property type="entry name" value="NAD(P)-binding Rossmann-fold domains"/>
    <property type="match status" value="1"/>
</dbReference>
<dbReference type="PANTHER" id="PTHR43401:SF3">
    <property type="entry name" value="L-GALACTONATE-5-DEHYDROGENASE"/>
    <property type="match status" value="1"/>
</dbReference>
<evidence type="ECO:0000313" key="3">
    <source>
        <dbReference type="EMBL" id="SHG51993.1"/>
    </source>
</evidence>
<keyword evidence="1" id="KW-0560">Oxidoreductase</keyword>
<organism evidence="3 4">
    <name type="scientific">Kaistia soli DSM 19436</name>
    <dbReference type="NCBI Taxonomy" id="1122133"/>
    <lineage>
        <taxon>Bacteria</taxon>
        <taxon>Pseudomonadati</taxon>
        <taxon>Pseudomonadota</taxon>
        <taxon>Alphaproteobacteria</taxon>
        <taxon>Hyphomicrobiales</taxon>
        <taxon>Kaistiaceae</taxon>
        <taxon>Kaistia</taxon>
    </lineage>
</organism>
<evidence type="ECO:0000256" key="1">
    <source>
        <dbReference type="ARBA" id="ARBA00023002"/>
    </source>
</evidence>
<dbReference type="InterPro" id="IPR013149">
    <property type="entry name" value="ADH-like_C"/>
</dbReference>
<dbReference type="InterPro" id="IPR020843">
    <property type="entry name" value="ER"/>
</dbReference>
<protein>
    <submittedName>
        <fullName evidence="3">2-desacetyl-2-hydroxyethyl bacteriochlorophyllide A dehydrogenase</fullName>
    </submittedName>
</protein>
<accession>A0A1M5KIG6</accession>
<dbReference type="OrthoDB" id="9809185at2"/>
<dbReference type="GO" id="GO:0016491">
    <property type="term" value="F:oxidoreductase activity"/>
    <property type="evidence" value="ECO:0007669"/>
    <property type="project" value="UniProtKB-KW"/>
</dbReference>
<dbReference type="Proteomes" id="UP000184485">
    <property type="component" value="Unassembled WGS sequence"/>
</dbReference>
<gene>
    <name evidence="3" type="ORF">SAMN02745157_4389</name>
</gene>
<dbReference type="Pfam" id="PF00107">
    <property type="entry name" value="ADH_zinc_N"/>
    <property type="match status" value="1"/>
</dbReference>
<dbReference type="PANTHER" id="PTHR43401">
    <property type="entry name" value="L-THREONINE 3-DEHYDROGENASE"/>
    <property type="match status" value="1"/>
</dbReference>
<dbReference type="RefSeq" id="WP_073057438.1">
    <property type="nucleotide sequence ID" value="NZ_FQUP01000005.1"/>
</dbReference>
<reference evidence="3 4" key="1">
    <citation type="submission" date="2016-11" db="EMBL/GenBank/DDBJ databases">
        <authorList>
            <person name="Jaros S."/>
            <person name="Januszkiewicz K."/>
            <person name="Wedrychowicz H."/>
        </authorList>
    </citation>
    <scope>NUCLEOTIDE SEQUENCE [LARGE SCALE GENOMIC DNA]</scope>
    <source>
        <strain evidence="3 4">DSM 19436</strain>
    </source>
</reference>
<dbReference type="InterPro" id="IPR011032">
    <property type="entry name" value="GroES-like_sf"/>
</dbReference>
<name>A0A1M5KIG6_9HYPH</name>
<dbReference type="Pfam" id="PF08240">
    <property type="entry name" value="ADH_N"/>
    <property type="match status" value="1"/>
</dbReference>